<feature type="region of interest" description="Disordered" evidence="1">
    <location>
        <begin position="1"/>
        <end position="73"/>
    </location>
</feature>
<feature type="compositionally biased region" description="Low complexity" evidence="1">
    <location>
        <begin position="62"/>
        <end position="73"/>
    </location>
</feature>
<dbReference type="SMART" id="SM00228">
    <property type="entry name" value="PDZ"/>
    <property type="match status" value="1"/>
</dbReference>
<dbReference type="Proteomes" id="UP000762676">
    <property type="component" value="Unassembled WGS sequence"/>
</dbReference>
<evidence type="ECO:0000259" key="2">
    <source>
        <dbReference type="PROSITE" id="PS50106"/>
    </source>
</evidence>
<dbReference type="PANTHER" id="PTHR19964:SF89">
    <property type="entry name" value="INACTIVATION-NO-AFTER-POTENTIAL D PROTEIN-LIKE PROTEIN"/>
    <property type="match status" value="1"/>
</dbReference>
<dbReference type="PANTHER" id="PTHR19964">
    <property type="entry name" value="MULTIPLE PDZ DOMAIN PROTEIN"/>
    <property type="match status" value="1"/>
</dbReference>
<dbReference type="SUPFAM" id="SSF50156">
    <property type="entry name" value="PDZ domain-like"/>
    <property type="match status" value="1"/>
</dbReference>
<evidence type="ECO:0000256" key="1">
    <source>
        <dbReference type="SAM" id="MobiDB-lite"/>
    </source>
</evidence>
<sequence>MSLCLPPSMACDHQHGGRSGLSQRKAVSGSPSPSDQVNPSDLNNAVAAAVSTPPASPRHHAGSPASPSPLSGHAQTITIHKDNQHLGLTLEAVDKAVNGCAVKTIARPSAAHVDGRLQPGDLILSVNNESLKRITSAQARAILRRCSLLGSDIRQFGARSLVETRASGCGPLVESGQAGPPGMGPNHLLPGTRANAKGGTDSLQHLR</sequence>
<evidence type="ECO:0000313" key="4">
    <source>
        <dbReference type="Proteomes" id="UP000762676"/>
    </source>
</evidence>
<reference evidence="3 4" key="1">
    <citation type="journal article" date="2021" name="Elife">
        <title>Chloroplast acquisition without the gene transfer in kleptoplastic sea slugs, Plakobranchus ocellatus.</title>
        <authorList>
            <person name="Maeda T."/>
            <person name="Takahashi S."/>
            <person name="Yoshida T."/>
            <person name="Shimamura S."/>
            <person name="Takaki Y."/>
            <person name="Nagai Y."/>
            <person name="Toyoda A."/>
            <person name="Suzuki Y."/>
            <person name="Arimoto A."/>
            <person name="Ishii H."/>
            <person name="Satoh N."/>
            <person name="Nishiyama T."/>
            <person name="Hasebe M."/>
            <person name="Maruyama T."/>
            <person name="Minagawa J."/>
            <person name="Obokata J."/>
            <person name="Shigenobu S."/>
        </authorList>
    </citation>
    <scope>NUCLEOTIDE SEQUENCE [LARGE SCALE GENOMIC DNA]</scope>
</reference>
<evidence type="ECO:0000313" key="3">
    <source>
        <dbReference type="EMBL" id="GFS21981.1"/>
    </source>
</evidence>
<dbReference type="AlphaFoldDB" id="A0AAV4JN40"/>
<gene>
    <name evidence="3" type="ORF">ElyMa_003352100</name>
</gene>
<dbReference type="PROSITE" id="PS50106">
    <property type="entry name" value="PDZ"/>
    <property type="match status" value="1"/>
</dbReference>
<dbReference type="InterPro" id="IPR036034">
    <property type="entry name" value="PDZ_sf"/>
</dbReference>
<keyword evidence="4" id="KW-1185">Reference proteome</keyword>
<feature type="compositionally biased region" description="Polar residues" evidence="1">
    <location>
        <begin position="29"/>
        <end position="43"/>
    </location>
</feature>
<dbReference type="Gene3D" id="2.30.42.10">
    <property type="match status" value="1"/>
</dbReference>
<dbReference type="CDD" id="cd06670">
    <property type="entry name" value="PDZ6_MUPP1-like"/>
    <property type="match status" value="1"/>
</dbReference>
<accession>A0AAV4JN40</accession>
<organism evidence="3 4">
    <name type="scientific">Elysia marginata</name>
    <dbReference type="NCBI Taxonomy" id="1093978"/>
    <lineage>
        <taxon>Eukaryota</taxon>
        <taxon>Metazoa</taxon>
        <taxon>Spiralia</taxon>
        <taxon>Lophotrochozoa</taxon>
        <taxon>Mollusca</taxon>
        <taxon>Gastropoda</taxon>
        <taxon>Heterobranchia</taxon>
        <taxon>Euthyneura</taxon>
        <taxon>Panpulmonata</taxon>
        <taxon>Sacoglossa</taxon>
        <taxon>Placobranchoidea</taxon>
        <taxon>Plakobranchidae</taxon>
        <taxon>Elysia</taxon>
    </lineage>
</organism>
<protein>
    <submittedName>
        <fullName evidence="3">Multiple PDZ domain protein</fullName>
    </submittedName>
</protein>
<dbReference type="Pfam" id="PF00595">
    <property type="entry name" value="PDZ"/>
    <property type="match status" value="1"/>
</dbReference>
<dbReference type="InterPro" id="IPR051342">
    <property type="entry name" value="PDZ_scaffold"/>
</dbReference>
<dbReference type="EMBL" id="BMAT01006908">
    <property type="protein sequence ID" value="GFS21981.1"/>
    <property type="molecule type" value="Genomic_DNA"/>
</dbReference>
<name>A0AAV4JN40_9GAST</name>
<feature type="domain" description="PDZ" evidence="2">
    <location>
        <begin position="76"/>
        <end position="145"/>
    </location>
</feature>
<proteinExistence type="predicted"/>
<feature type="region of interest" description="Disordered" evidence="1">
    <location>
        <begin position="174"/>
        <end position="207"/>
    </location>
</feature>
<comment type="caution">
    <text evidence="3">The sequence shown here is derived from an EMBL/GenBank/DDBJ whole genome shotgun (WGS) entry which is preliminary data.</text>
</comment>
<dbReference type="InterPro" id="IPR001478">
    <property type="entry name" value="PDZ"/>
</dbReference>